<proteinExistence type="predicted"/>
<keyword evidence="3" id="KW-1185">Reference proteome</keyword>
<evidence type="ECO:0000313" key="3">
    <source>
        <dbReference type="Proteomes" id="UP001275932"/>
    </source>
</evidence>
<gene>
    <name evidence="2" type="ORF">MOX91_06475</name>
</gene>
<feature type="signal peptide" evidence="1">
    <location>
        <begin position="1"/>
        <end position="25"/>
    </location>
</feature>
<dbReference type="EMBL" id="JALBUT010000007">
    <property type="protein sequence ID" value="MDX8415817.1"/>
    <property type="molecule type" value="Genomic_DNA"/>
</dbReference>
<reference evidence="2 3" key="1">
    <citation type="submission" date="2022-03" db="EMBL/GenBank/DDBJ databases">
        <title>Novel taxa within the pig intestine.</title>
        <authorList>
            <person name="Wylensek D."/>
            <person name="Bishof K."/>
            <person name="Afrizal A."/>
            <person name="Clavel T."/>
        </authorList>
    </citation>
    <scope>NUCLEOTIDE SEQUENCE [LARGE SCALE GENOMIC DNA]</scope>
    <source>
        <strain evidence="2 3">CLA-KB-P66</strain>
    </source>
</reference>
<evidence type="ECO:0000313" key="2">
    <source>
        <dbReference type="EMBL" id="MDX8415817.1"/>
    </source>
</evidence>
<dbReference type="InterPro" id="IPR023614">
    <property type="entry name" value="Porin_dom_sf"/>
</dbReference>
<dbReference type="Proteomes" id="UP001275932">
    <property type="component" value="Unassembled WGS sequence"/>
</dbReference>
<name>A0ABU4WGY7_9BACT</name>
<accession>A0ABU4WGY7</accession>
<protein>
    <recommendedName>
        <fullName evidence="4">Porin</fullName>
    </recommendedName>
</protein>
<dbReference type="Gene3D" id="2.40.160.10">
    <property type="entry name" value="Porin"/>
    <property type="match status" value="1"/>
</dbReference>
<feature type="chain" id="PRO_5046511623" description="Porin" evidence="1">
    <location>
        <begin position="26"/>
        <end position="437"/>
    </location>
</feature>
<comment type="caution">
    <text evidence="2">The sequence shown here is derived from an EMBL/GenBank/DDBJ whole genome shotgun (WGS) entry which is preliminary data.</text>
</comment>
<organism evidence="2 3">
    <name type="scientific">Intestinicryptomonas porci</name>
    <dbReference type="NCBI Taxonomy" id="2926320"/>
    <lineage>
        <taxon>Bacteria</taxon>
        <taxon>Pseudomonadati</taxon>
        <taxon>Verrucomicrobiota</taxon>
        <taxon>Opitutia</taxon>
        <taxon>Opitutales</taxon>
        <taxon>Intestinicryptomonaceae</taxon>
        <taxon>Intestinicryptomonas</taxon>
    </lineage>
</organism>
<dbReference type="RefSeq" id="WP_370397269.1">
    <property type="nucleotide sequence ID" value="NZ_JALBUT010000007.1"/>
</dbReference>
<keyword evidence="1" id="KW-0732">Signal</keyword>
<evidence type="ECO:0008006" key="4">
    <source>
        <dbReference type="Google" id="ProtNLM"/>
    </source>
</evidence>
<evidence type="ECO:0000256" key="1">
    <source>
        <dbReference type="SAM" id="SignalP"/>
    </source>
</evidence>
<sequence length="437" mass="49771">MNIAKAIKFLTLAIAALASMQVAFSQDKDVLDNLCGKNIISKDEASKIAKDLALVFPQKDGAIKTKVWGFAQIMSNYMYSETTHESGEDWGGFILRRAYMGFLAEIPDNWKAAIDIDFCRRNTSGSDYLLNCYVAKKLDFDFTSGTLNIGFKKVQMGYEEIIGAFKIPTIDTSIVSRYFFYAQNNSRIGMGMRYTGLFWDGEVRGFDGFKYHLALTNSMNNTIMLHSHLSGKESNPVSANNVNLWAAFFYSKKFCEDFKITFGAKTGFGNQAFIVSNDKYGSIFQVNPFVELKYKDDLTMWLESVISNIEYGSLDRNGYATPVGYNFNAEYFILDFNKYGRLSLVGRLSQIFTDGKGILPKDVLTGAKSSSHPRPFDIYFDRATTIYGGLCWYIRDHNFKFFAGYEYAIFDHPVNSRFFGDIETNMHIFRTQIQLRF</sequence>